<keyword evidence="2" id="KW-1185">Reference proteome</keyword>
<organism evidence="1 2">
    <name type="scientific">Candidatus Mycosynbacter amalyticus</name>
    <dbReference type="NCBI Taxonomy" id="2665156"/>
    <lineage>
        <taxon>Bacteria</taxon>
        <taxon>Candidatus Saccharimonadota</taxon>
        <taxon>Candidatus Saccharimonadota incertae sedis</taxon>
        <taxon>Candidatus Mycosynbacter</taxon>
    </lineage>
</organism>
<accession>A0A857MKY2</accession>
<dbReference type="KEGG" id="mama:GII36_05505"/>
<dbReference type="Proteomes" id="UP001059824">
    <property type="component" value="Chromosome"/>
</dbReference>
<dbReference type="RefSeq" id="WP_260763289.1">
    <property type="nucleotide sequence ID" value="NZ_CP045921.1"/>
</dbReference>
<reference evidence="1" key="1">
    <citation type="journal article" date="2021" name="Nat. Microbiol.">
        <title>Cocultivation of an ultrasmall environmental parasitic bacterium with lytic ability against bacteria associated with wastewater foams.</title>
        <authorList>
            <person name="Batinovic S."/>
            <person name="Rose J.J.A."/>
            <person name="Ratcliffe J."/>
            <person name="Seviour R.J."/>
            <person name="Petrovski S."/>
        </authorList>
    </citation>
    <scope>NUCLEOTIDE SEQUENCE</scope>
    <source>
        <strain evidence="1">JR1</strain>
    </source>
</reference>
<evidence type="ECO:0000313" key="1">
    <source>
        <dbReference type="EMBL" id="QHN43274.1"/>
    </source>
</evidence>
<dbReference type="AlphaFoldDB" id="A0A857MKY2"/>
<dbReference type="EMBL" id="CP045921">
    <property type="protein sequence ID" value="QHN43274.1"/>
    <property type="molecule type" value="Genomic_DNA"/>
</dbReference>
<name>A0A857MKY2_9BACT</name>
<proteinExistence type="predicted"/>
<protein>
    <submittedName>
        <fullName evidence="1">Uncharacterized protein</fullName>
    </submittedName>
</protein>
<sequence>MQRQTLWDRVLLVLLVGVVAVGGAPAVQAVTSTSPNYQMTESQFGSSTAEESCAGDICARATIGDPAAGVSKAPTSTASFGTVTPDEPTLQVIVAAGESHLGYLETNQTATTTSTVKVRSYLSNGYMLQIIGSPPKIGNYTMKSPAVPTASTPGKEQFGINLAANTTPNIGASPVQVPSDQTSFGTVEPAYRTPNLFKFNSGDVVARSDKESGQTDYTISMIINVSNSTPAGHYTSDFSAVVIPVF</sequence>
<gene>
    <name evidence="1" type="ORF">GII36_05505</name>
</gene>
<evidence type="ECO:0000313" key="2">
    <source>
        <dbReference type="Proteomes" id="UP001059824"/>
    </source>
</evidence>